<dbReference type="Pfam" id="PF01885">
    <property type="entry name" value="PTS_2-RNA"/>
    <property type="match status" value="1"/>
</dbReference>
<dbReference type="PANTHER" id="PTHR12684">
    <property type="entry name" value="PUTATIVE PHOSPHOTRANSFERASE"/>
    <property type="match status" value="1"/>
</dbReference>
<proteinExistence type="inferred from homology"/>
<evidence type="ECO:0000256" key="2">
    <source>
        <dbReference type="ARBA" id="ARBA00022679"/>
    </source>
</evidence>
<comment type="caution">
    <text evidence="6">The sequence shown here is derived from an EMBL/GenBank/DDBJ whole genome shotgun (WGS) entry which is preliminary data.</text>
</comment>
<comment type="function">
    <text evidence="4 5">Removes the 2'-phosphate from RNA via an intermediate in which the phosphate is ADP-ribosylated by NAD followed by a presumed transesterification to release the RNA and generate ADP-ribose 1''-2''-cyclic phosphate (APPR&gt;P). May function as an ADP-ribosylase.</text>
</comment>
<dbReference type="PANTHER" id="PTHR12684:SF2">
    <property type="entry name" value="TRNA 2'-PHOSPHOTRANSFERASE 1"/>
    <property type="match status" value="1"/>
</dbReference>
<dbReference type="GO" id="GO:0006388">
    <property type="term" value="P:tRNA splicing, via endonucleolytic cleavage and ligation"/>
    <property type="evidence" value="ECO:0007669"/>
    <property type="project" value="UniProtKB-UniRule"/>
</dbReference>
<dbReference type="InterPro" id="IPR022928">
    <property type="entry name" value="RNA_2'-PTrans_KptA"/>
</dbReference>
<keyword evidence="7" id="KW-1185">Reference proteome</keyword>
<dbReference type="Gene3D" id="1.10.10.970">
    <property type="entry name" value="RNA 2'-phosphotransferase, Tpt1/KptA family, N-terminal domain"/>
    <property type="match status" value="1"/>
</dbReference>
<evidence type="ECO:0000256" key="3">
    <source>
        <dbReference type="ARBA" id="ARBA00023027"/>
    </source>
</evidence>
<organism evidence="6 7">
    <name type="scientific">Lacticaseibacillus rhamnosus (strain LMS2-1)</name>
    <dbReference type="NCBI Taxonomy" id="525361"/>
    <lineage>
        <taxon>Bacteria</taxon>
        <taxon>Bacillati</taxon>
        <taxon>Bacillota</taxon>
        <taxon>Bacilli</taxon>
        <taxon>Lactobacillales</taxon>
        <taxon>Lactobacillaceae</taxon>
        <taxon>Lacticaseibacillus</taxon>
    </lineage>
</organism>
<reference evidence="6" key="1">
    <citation type="submission" date="2009-01" db="EMBL/GenBank/DDBJ databases">
        <authorList>
            <person name="Qin X."/>
            <person name="Bachman B."/>
            <person name="Battles P."/>
            <person name="Bell A."/>
            <person name="Bess C."/>
            <person name="Bickham C."/>
            <person name="Chaboub L."/>
            <person name="Chen D."/>
            <person name="Coyle M."/>
            <person name="Deiros D.R."/>
            <person name="Dinh H."/>
            <person name="Forbes L."/>
            <person name="Fowler G."/>
            <person name="Francisco L."/>
            <person name="Fu Q."/>
            <person name="Gubbala S."/>
            <person name="Hale W."/>
            <person name="Han Y."/>
            <person name="Hemphill L."/>
            <person name="Highlander S.K."/>
            <person name="Hirani K."/>
            <person name="Hogues M."/>
            <person name="Jackson L."/>
            <person name="Jakkamsetti A."/>
            <person name="Javaid M."/>
            <person name="Jiang H."/>
            <person name="Korchina V."/>
            <person name="Kovar C."/>
            <person name="Lara F."/>
            <person name="Lee S."/>
            <person name="Mata R."/>
            <person name="Mathew T."/>
            <person name="Moen C."/>
            <person name="Morales K."/>
            <person name="Munidasa M."/>
            <person name="Nazareth L."/>
            <person name="Ngo R."/>
            <person name="Nguyen L."/>
            <person name="Okwuonu G."/>
            <person name="Ongeri F."/>
            <person name="Patil S."/>
            <person name="Petrosino J."/>
            <person name="Pham C."/>
            <person name="Pham P."/>
            <person name="Pu L.-L."/>
            <person name="Puazo M."/>
            <person name="Raj R."/>
            <person name="Reid J."/>
            <person name="Rouhana J."/>
            <person name="Saada N."/>
            <person name="Shang Y."/>
            <person name="Simmons D."/>
            <person name="Thornton R."/>
            <person name="Warren J."/>
            <person name="Weissenberger G."/>
            <person name="Zhang J."/>
            <person name="Zhang L."/>
            <person name="Zhou C."/>
            <person name="Zhu D."/>
            <person name="Muzny D."/>
            <person name="Worley K."/>
            <person name="Gibbs R."/>
        </authorList>
    </citation>
    <scope>NUCLEOTIDE SEQUENCE [LARGE SCALE GENOMIC DNA]</scope>
    <source>
        <strain evidence="6">LMS2-1</strain>
    </source>
</reference>
<comment type="similarity">
    <text evidence="1 5">Belongs to the KptA/TPT1 family.</text>
</comment>
<dbReference type="EC" id="2.7.1.-" evidence="5"/>
<evidence type="ECO:0000313" key="7">
    <source>
        <dbReference type="Proteomes" id="UP000004525"/>
    </source>
</evidence>
<dbReference type="InterPro" id="IPR042081">
    <property type="entry name" value="RNA_2'-PTrans_C"/>
</dbReference>
<evidence type="ECO:0000313" key="6">
    <source>
        <dbReference type="EMBL" id="EEN79344.1"/>
    </source>
</evidence>
<evidence type="ECO:0000256" key="4">
    <source>
        <dbReference type="ARBA" id="ARBA00025212"/>
    </source>
</evidence>
<gene>
    <name evidence="5" type="primary">kptA</name>
    <name evidence="6" type="ORF">HMPREF0539_2542</name>
</gene>
<dbReference type="Gene3D" id="3.20.170.30">
    <property type="match status" value="1"/>
</dbReference>
<protein>
    <recommendedName>
        <fullName evidence="5">Probable RNA 2'-phosphotransferase</fullName>
        <ecNumber evidence="5">2.7.1.-</ecNumber>
    </recommendedName>
</protein>
<sequence length="211" mass="23972">MRAAEKLSFKVILPLVSLDFVKMGYIAMEKQLVKISKLLSFILRHHPERLGLKLDAYGRVDLDTLIQRFNAHYQVHLDRQVLAAMMRQSDKRRFALEDNRIRAVYGHSVPVLPLMPASKPPTWLYHGTSHQAAIMIESEGLRPMNRDFVHLSSDLDMAKQVGSRHDAHPVIFRIDALAAFTAGALFYPTGSRVWLTGKILPKFLTRMPTSG</sequence>
<dbReference type="HAMAP" id="MF_00299">
    <property type="entry name" value="KptA"/>
    <property type="match status" value="1"/>
</dbReference>
<dbReference type="AlphaFoldDB" id="C2K057"/>
<dbReference type="GO" id="GO:0003950">
    <property type="term" value="F:NAD+ poly-ADP-ribosyltransferase activity"/>
    <property type="evidence" value="ECO:0007669"/>
    <property type="project" value="InterPro"/>
</dbReference>
<accession>C2K057</accession>
<evidence type="ECO:0000256" key="1">
    <source>
        <dbReference type="ARBA" id="ARBA00009836"/>
    </source>
</evidence>
<keyword evidence="3 5" id="KW-0520">NAD</keyword>
<dbReference type="SUPFAM" id="SSF56399">
    <property type="entry name" value="ADP-ribosylation"/>
    <property type="match status" value="1"/>
</dbReference>
<name>C2K057_LACRM</name>
<dbReference type="HOGENOM" id="CLU_052998_4_0_9"/>
<evidence type="ECO:0000256" key="5">
    <source>
        <dbReference type="HAMAP-Rule" id="MF_00299"/>
    </source>
</evidence>
<dbReference type="Proteomes" id="UP000004525">
    <property type="component" value="Unassembled WGS sequence"/>
</dbReference>
<dbReference type="InterPro" id="IPR042080">
    <property type="entry name" value="RNA_2'-PTrans_N"/>
</dbReference>
<keyword evidence="2 5" id="KW-0808">Transferase</keyword>
<dbReference type="InterPro" id="IPR002745">
    <property type="entry name" value="Ptrans_KptA/Tpt1"/>
</dbReference>
<dbReference type="GO" id="GO:0000215">
    <property type="term" value="F:tRNA 2'-phosphotransferase activity"/>
    <property type="evidence" value="ECO:0007669"/>
    <property type="project" value="TreeGrafter"/>
</dbReference>
<dbReference type="EMBL" id="ACIZ01000101">
    <property type="protein sequence ID" value="EEN79344.1"/>
    <property type="molecule type" value="Genomic_DNA"/>
</dbReference>